<evidence type="ECO:0000313" key="2">
    <source>
        <dbReference type="EMBL" id="TQS43818.1"/>
    </source>
</evidence>
<dbReference type="AlphaFoldDB" id="A0A545AR74"/>
<dbReference type="Gene3D" id="1.10.287.1060">
    <property type="entry name" value="ESAT-6-like"/>
    <property type="match status" value="1"/>
</dbReference>
<gene>
    <name evidence="2" type="ORF">FL583_17490</name>
</gene>
<proteinExistence type="inferred from homology"/>
<protein>
    <recommendedName>
        <fullName evidence="1">ESAT-6-like protein</fullName>
    </recommendedName>
</protein>
<dbReference type="SUPFAM" id="SSF140453">
    <property type="entry name" value="EsxAB dimer-like"/>
    <property type="match status" value="1"/>
</dbReference>
<evidence type="ECO:0000313" key="3">
    <source>
        <dbReference type="Proteomes" id="UP000317982"/>
    </source>
</evidence>
<dbReference type="EMBL" id="VIRS01000011">
    <property type="protein sequence ID" value="TQS43818.1"/>
    <property type="molecule type" value="Genomic_DNA"/>
</dbReference>
<dbReference type="InterPro" id="IPR036689">
    <property type="entry name" value="ESAT-6-like_sf"/>
</dbReference>
<accession>A0A545AR74</accession>
<dbReference type="InterPro" id="IPR010310">
    <property type="entry name" value="T7SS_ESAT-6-like"/>
</dbReference>
<dbReference type="RefSeq" id="WP_142705729.1">
    <property type="nucleotide sequence ID" value="NZ_VIRS01000011.1"/>
</dbReference>
<dbReference type="Proteomes" id="UP000317982">
    <property type="component" value="Unassembled WGS sequence"/>
</dbReference>
<dbReference type="OrthoDB" id="4278078at2"/>
<comment type="caution">
    <text evidence="2">The sequence shown here is derived from an EMBL/GenBank/DDBJ whole genome shotgun (WGS) entry which is preliminary data.</text>
</comment>
<dbReference type="Pfam" id="PF06013">
    <property type="entry name" value="WXG100"/>
    <property type="match status" value="1"/>
</dbReference>
<dbReference type="InParanoid" id="A0A545AR74"/>
<dbReference type="NCBIfam" id="TIGR03930">
    <property type="entry name" value="WXG100_ESAT6"/>
    <property type="match status" value="1"/>
</dbReference>
<reference evidence="2 3" key="1">
    <citation type="submission" date="2019-07" db="EMBL/GenBank/DDBJ databases">
        <title>Cryptosporangium phraense sp. nov., isolated from plant litter.</title>
        <authorList>
            <person name="Suriyachadkun C."/>
        </authorList>
    </citation>
    <scope>NUCLEOTIDE SEQUENCE [LARGE SCALE GENOMIC DNA]</scope>
    <source>
        <strain evidence="2 3">A-T 5661</strain>
    </source>
</reference>
<keyword evidence="3" id="KW-1185">Reference proteome</keyword>
<organism evidence="2 3">
    <name type="scientific">Cryptosporangium phraense</name>
    <dbReference type="NCBI Taxonomy" id="2593070"/>
    <lineage>
        <taxon>Bacteria</taxon>
        <taxon>Bacillati</taxon>
        <taxon>Actinomycetota</taxon>
        <taxon>Actinomycetes</taxon>
        <taxon>Cryptosporangiales</taxon>
        <taxon>Cryptosporangiaceae</taxon>
        <taxon>Cryptosporangium</taxon>
    </lineage>
</organism>
<evidence type="ECO:0000256" key="1">
    <source>
        <dbReference type="RuleBase" id="RU362001"/>
    </source>
</evidence>
<sequence length="101" mass="10736">MPTSDEIAVNFASLTKAAEDIQSAIGKMTSELDGLEKGVQPLLATWDGEAKAAYLARKREWDNASADLTQLLTGIKGAVLKSAEIMHAREKQNANMFGGGA</sequence>
<comment type="similarity">
    <text evidence="1">Belongs to the WXG100 family.</text>
</comment>
<name>A0A545AR74_9ACTN</name>